<dbReference type="SUPFAM" id="SSF51735">
    <property type="entry name" value="NAD(P)-binding Rossmann-fold domains"/>
    <property type="match status" value="1"/>
</dbReference>
<dbReference type="EMBL" id="CAFBLU010000015">
    <property type="protein sequence ID" value="CAB4876222.1"/>
    <property type="molecule type" value="Genomic_DNA"/>
</dbReference>
<sequence length="186" mass="18868">MEPLQVAVRPDLLANRVVLLAGPATQLSEAYGATVERWEDPASWDDTRAEAEATGIATRHGRLDAGVVDLGSVFGRGADEGMASALDTGWRVARAAATSAMIGNGGGTIVLLAPPADLGAGARAAANGLANMAKSLGTEWARFDIRVVAICPKDSVAPGLGDLTAWLCSGSGTYATGCCFEPGAIA</sequence>
<proteinExistence type="predicted"/>
<dbReference type="Gene3D" id="3.40.50.720">
    <property type="entry name" value="NAD(P)-binding Rossmann-like Domain"/>
    <property type="match status" value="1"/>
</dbReference>
<gene>
    <name evidence="1" type="ORF">UFOPK3444_01033</name>
</gene>
<dbReference type="AlphaFoldDB" id="A0A6J7DZK8"/>
<organism evidence="1">
    <name type="scientific">freshwater metagenome</name>
    <dbReference type="NCBI Taxonomy" id="449393"/>
    <lineage>
        <taxon>unclassified sequences</taxon>
        <taxon>metagenomes</taxon>
        <taxon>ecological metagenomes</taxon>
    </lineage>
</organism>
<protein>
    <submittedName>
        <fullName evidence="1">Unannotated protein</fullName>
    </submittedName>
</protein>
<reference evidence="1" key="1">
    <citation type="submission" date="2020-05" db="EMBL/GenBank/DDBJ databases">
        <authorList>
            <person name="Chiriac C."/>
            <person name="Salcher M."/>
            <person name="Ghai R."/>
            <person name="Kavagutti S V."/>
        </authorList>
    </citation>
    <scope>NUCLEOTIDE SEQUENCE</scope>
</reference>
<dbReference type="InterPro" id="IPR036291">
    <property type="entry name" value="NAD(P)-bd_dom_sf"/>
</dbReference>
<accession>A0A6J7DZK8</accession>
<evidence type="ECO:0000313" key="1">
    <source>
        <dbReference type="EMBL" id="CAB4876222.1"/>
    </source>
</evidence>
<name>A0A6J7DZK8_9ZZZZ</name>